<dbReference type="GO" id="GO:0016491">
    <property type="term" value="F:oxidoreductase activity"/>
    <property type="evidence" value="ECO:0007669"/>
    <property type="project" value="UniProtKB-KW"/>
</dbReference>
<dbReference type="InterPro" id="IPR036291">
    <property type="entry name" value="NAD(P)-bd_dom_sf"/>
</dbReference>
<evidence type="ECO:0000256" key="1">
    <source>
        <dbReference type="ARBA" id="ARBA00006484"/>
    </source>
</evidence>
<dbReference type="PANTHER" id="PTHR24321:SF8">
    <property type="entry name" value="ESTRADIOL 17-BETA-DEHYDROGENASE 8-RELATED"/>
    <property type="match status" value="1"/>
</dbReference>
<name>A0A0B9A995_9SPHN</name>
<dbReference type="PANTHER" id="PTHR24321">
    <property type="entry name" value="DEHYDROGENASES, SHORT CHAIN"/>
    <property type="match status" value="1"/>
</dbReference>
<gene>
    <name evidence="3" type="ORF">NJ75_02534</name>
</gene>
<dbReference type="SUPFAM" id="SSF51735">
    <property type="entry name" value="NAD(P)-binding Rossmann-fold domains"/>
    <property type="match status" value="1"/>
</dbReference>
<dbReference type="Pfam" id="PF13561">
    <property type="entry name" value="adh_short_C2"/>
    <property type="match status" value="1"/>
</dbReference>
<proteinExistence type="inferred from homology"/>
<dbReference type="PRINTS" id="PR00081">
    <property type="entry name" value="GDHRDH"/>
</dbReference>
<dbReference type="STRING" id="48936.NJ75_02534"/>
<comment type="similarity">
    <text evidence="1">Belongs to the short-chain dehydrogenases/reductases (SDR) family.</text>
</comment>
<dbReference type="EMBL" id="JRVC01000011">
    <property type="protein sequence ID" value="KHS45927.1"/>
    <property type="molecule type" value="Genomic_DNA"/>
</dbReference>
<dbReference type="CDD" id="cd05233">
    <property type="entry name" value="SDR_c"/>
    <property type="match status" value="1"/>
</dbReference>
<dbReference type="Proteomes" id="UP000031338">
    <property type="component" value="Unassembled WGS sequence"/>
</dbReference>
<accession>A0A0B9A995</accession>
<organism evidence="3 4">
    <name type="scientific">Novosphingobium subterraneum</name>
    <dbReference type="NCBI Taxonomy" id="48936"/>
    <lineage>
        <taxon>Bacteria</taxon>
        <taxon>Pseudomonadati</taxon>
        <taxon>Pseudomonadota</taxon>
        <taxon>Alphaproteobacteria</taxon>
        <taxon>Sphingomonadales</taxon>
        <taxon>Sphingomonadaceae</taxon>
        <taxon>Novosphingobium</taxon>
    </lineage>
</organism>
<evidence type="ECO:0000313" key="4">
    <source>
        <dbReference type="Proteomes" id="UP000031338"/>
    </source>
</evidence>
<sequence length="100" mass="10653">MLTQSVATAFGRKNIRCNAVAASMVLTPLLMSFIPEPLLKLNEDATLTPLLGTPEDIARIVTFLASDDARCLTGQIIQADGGTTAHLPTYAAAREFFGDT</sequence>
<protein>
    <submittedName>
        <fullName evidence="3">LinC-like SDR-family protein</fullName>
    </submittedName>
</protein>
<dbReference type="InterPro" id="IPR002347">
    <property type="entry name" value="SDR_fam"/>
</dbReference>
<keyword evidence="2" id="KW-0560">Oxidoreductase</keyword>
<dbReference type="Gene3D" id="3.40.50.720">
    <property type="entry name" value="NAD(P)-binding Rossmann-like Domain"/>
    <property type="match status" value="1"/>
</dbReference>
<keyword evidence="4" id="KW-1185">Reference proteome</keyword>
<comment type="caution">
    <text evidence="3">The sequence shown here is derived from an EMBL/GenBank/DDBJ whole genome shotgun (WGS) entry which is preliminary data.</text>
</comment>
<dbReference type="PATRIC" id="fig|48936.3.peg.2542"/>
<dbReference type="AlphaFoldDB" id="A0A0B9A995"/>
<evidence type="ECO:0000313" key="3">
    <source>
        <dbReference type="EMBL" id="KHS45927.1"/>
    </source>
</evidence>
<reference evidence="3 4" key="1">
    <citation type="submission" date="2014-10" db="EMBL/GenBank/DDBJ databases">
        <title>Draft genome sequence of Novosphingobium subterraneum DSM 12447.</title>
        <authorList>
            <person name="Gan H.M."/>
            <person name="Gan H.Y."/>
            <person name="Savka M.A."/>
        </authorList>
    </citation>
    <scope>NUCLEOTIDE SEQUENCE [LARGE SCALE GENOMIC DNA]</scope>
    <source>
        <strain evidence="3 4">DSM 12447</strain>
    </source>
</reference>
<evidence type="ECO:0000256" key="2">
    <source>
        <dbReference type="ARBA" id="ARBA00023002"/>
    </source>
</evidence>